<comment type="subcellular location">
    <subcellularLocation>
        <location evidence="1">Membrane</location>
    </subcellularLocation>
</comment>
<dbReference type="PROSITE" id="PS00019">
    <property type="entry name" value="ACTININ_1"/>
    <property type="match status" value="1"/>
</dbReference>
<keyword evidence="2" id="KW-0812">Transmembrane</keyword>
<dbReference type="PANTHER" id="PTHR47535">
    <property type="entry name" value="MUSCLE-SPECIFIC PROTEIN 300 KDA, ISOFORM G"/>
    <property type="match status" value="1"/>
</dbReference>
<dbReference type="InterPro" id="IPR052403">
    <property type="entry name" value="LINC-complex_assoc"/>
</dbReference>
<feature type="region of interest" description="Disordered" evidence="7">
    <location>
        <begin position="139"/>
        <end position="166"/>
    </location>
</feature>
<keyword evidence="3" id="KW-0677">Repeat</keyword>
<accession>A0ABD2PTA6</accession>
<keyword evidence="5" id="KW-0472">Membrane</keyword>
<evidence type="ECO:0000313" key="10">
    <source>
        <dbReference type="Proteomes" id="UP001626550"/>
    </source>
</evidence>
<dbReference type="EMBL" id="JBJKFK010002737">
    <property type="protein sequence ID" value="KAL3310681.1"/>
    <property type="molecule type" value="Genomic_DNA"/>
</dbReference>
<evidence type="ECO:0000313" key="9">
    <source>
        <dbReference type="EMBL" id="KAL3310681.1"/>
    </source>
</evidence>
<keyword evidence="4" id="KW-1133">Transmembrane helix</keyword>
<evidence type="ECO:0000256" key="4">
    <source>
        <dbReference type="ARBA" id="ARBA00022989"/>
    </source>
</evidence>
<dbReference type="Gene3D" id="1.10.418.10">
    <property type="entry name" value="Calponin-like domain"/>
    <property type="match status" value="1"/>
</dbReference>
<dbReference type="InterPro" id="IPR036872">
    <property type="entry name" value="CH_dom_sf"/>
</dbReference>
<dbReference type="Proteomes" id="UP001626550">
    <property type="component" value="Unassembled WGS sequence"/>
</dbReference>
<evidence type="ECO:0000256" key="6">
    <source>
        <dbReference type="ARBA" id="ARBA00023203"/>
    </source>
</evidence>
<comment type="caution">
    <text evidence="9">The sequence shown here is derived from an EMBL/GenBank/DDBJ whole genome shotgun (WGS) entry which is preliminary data.</text>
</comment>
<feature type="compositionally biased region" description="Low complexity" evidence="7">
    <location>
        <begin position="143"/>
        <end position="154"/>
    </location>
</feature>
<dbReference type="Pfam" id="PF00307">
    <property type="entry name" value="CH"/>
    <property type="match status" value="1"/>
</dbReference>
<evidence type="ECO:0000256" key="7">
    <source>
        <dbReference type="SAM" id="MobiDB-lite"/>
    </source>
</evidence>
<dbReference type="SUPFAM" id="SSF47576">
    <property type="entry name" value="Calponin-homology domain, CH-domain"/>
    <property type="match status" value="1"/>
</dbReference>
<sequence>MEPETFNGNQNINFFDLSALDQQEAVQKRTFTNWMNSCLKRSDPPILVHDLFQDVQDGLVLAKLLEILSSKKVPWDTATVQQRTHKLSNIRNIIDFLTNECKVKLININPSDIVDGKPAIVLGLIWAIILHFQVGRTDDSSKPLKPSPQNQSPKSPVPAQPENPKNFLLTWVNTILKNSQD</sequence>
<gene>
    <name evidence="9" type="ORF">Ciccas_010748</name>
</gene>
<keyword evidence="6" id="KW-0009">Actin-binding</keyword>
<keyword evidence="10" id="KW-1185">Reference proteome</keyword>
<evidence type="ECO:0000256" key="3">
    <source>
        <dbReference type="ARBA" id="ARBA00022737"/>
    </source>
</evidence>
<name>A0ABD2PTA6_9PLAT</name>
<dbReference type="InterPro" id="IPR001715">
    <property type="entry name" value="CH_dom"/>
</dbReference>
<dbReference type="PANTHER" id="PTHR47535:SF1">
    <property type="entry name" value="NESPRIN-1"/>
    <property type="match status" value="1"/>
</dbReference>
<dbReference type="PROSITE" id="PS50021">
    <property type="entry name" value="CH"/>
    <property type="match status" value="1"/>
</dbReference>
<evidence type="ECO:0000256" key="2">
    <source>
        <dbReference type="ARBA" id="ARBA00022692"/>
    </source>
</evidence>
<dbReference type="PROSITE" id="PS00020">
    <property type="entry name" value="ACTININ_2"/>
    <property type="match status" value="1"/>
</dbReference>
<dbReference type="GO" id="GO:0016020">
    <property type="term" value="C:membrane"/>
    <property type="evidence" value="ECO:0007669"/>
    <property type="project" value="UniProtKB-SubCell"/>
</dbReference>
<reference evidence="9 10" key="1">
    <citation type="submission" date="2024-11" db="EMBL/GenBank/DDBJ databases">
        <title>Adaptive evolution of stress response genes in parasites aligns with host niche diversity.</title>
        <authorList>
            <person name="Hahn C."/>
            <person name="Resl P."/>
        </authorList>
    </citation>
    <scope>NUCLEOTIDE SEQUENCE [LARGE SCALE GENOMIC DNA]</scope>
    <source>
        <strain evidence="9">EGGRZ-B1_66</strain>
        <tissue evidence="9">Body</tissue>
    </source>
</reference>
<dbReference type="GO" id="GO:0003779">
    <property type="term" value="F:actin binding"/>
    <property type="evidence" value="ECO:0007669"/>
    <property type="project" value="UniProtKB-KW"/>
</dbReference>
<evidence type="ECO:0000256" key="5">
    <source>
        <dbReference type="ARBA" id="ARBA00023136"/>
    </source>
</evidence>
<protein>
    <recommendedName>
        <fullName evidence="8">Calponin-homology (CH) domain-containing protein</fullName>
    </recommendedName>
</protein>
<dbReference type="SMART" id="SM00033">
    <property type="entry name" value="CH"/>
    <property type="match status" value="1"/>
</dbReference>
<feature type="domain" description="Calponin-homology (CH)" evidence="8">
    <location>
        <begin position="25"/>
        <end position="133"/>
    </location>
</feature>
<organism evidence="9 10">
    <name type="scientific">Cichlidogyrus casuarinus</name>
    <dbReference type="NCBI Taxonomy" id="1844966"/>
    <lineage>
        <taxon>Eukaryota</taxon>
        <taxon>Metazoa</taxon>
        <taxon>Spiralia</taxon>
        <taxon>Lophotrochozoa</taxon>
        <taxon>Platyhelminthes</taxon>
        <taxon>Monogenea</taxon>
        <taxon>Monopisthocotylea</taxon>
        <taxon>Dactylogyridea</taxon>
        <taxon>Ancyrocephalidae</taxon>
        <taxon>Cichlidogyrus</taxon>
    </lineage>
</organism>
<dbReference type="AlphaFoldDB" id="A0ABD2PTA6"/>
<proteinExistence type="predicted"/>
<evidence type="ECO:0000256" key="1">
    <source>
        <dbReference type="ARBA" id="ARBA00004370"/>
    </source>
</evidence>
<feature type="non-terminal residue" evidence="9">
    <location>
        <position position="181"/>
    </location>
</feature>
<evidence type="ECO:0000259" key="8">
    <source>
        <dbReference type="PROSITE" id="PS50021"/>
    </source>
</evidence>
<dbReference type="InterPro" id="IPR001589">
    <property type="entry name" value="Actinin_actin-bd_CS"/>
</dbReference>